<dbReference type="Proteomes" id="UP000289708">
    <property type="component" value="Unassembled WGS sequence"/>
</dbReference>
<evidence type="ECO:0000313" key="5">
    <source>
        <dbReference type="EMBL" id="RXF73432.1"/>
    </source>
</evidence>
<evidence type="ECO:0000256" key="2">
    <source>
        <dbReference type="PROSITE-ProRule" id="PRU00285"/>
    </source>
</evidence>
<gene>
    <name evidence="5" type="ORF">EK403_09515</name>
</gene>
<dbReference type="Gene3D" id="2.60.40.790">
    <property type="match status" value="1"/>
</dbReference>
<dbReference type="CDD" id="cd06470">
    <property type="entry name" value="ACD_IbpA-B_like"/>
    <property type="match status" value="1"/>
</dbReference>
<dbReference type="EMBL" id="RYFI01000008">
    <property type="protein sequence ID" value="RXF73432.1"/>
    <property type="molecule type" value="Genomic_DNA"/>
</dbReference>
<dbReference type="InterPro" id="IPR002068">
    <property type="entry name" value="A-crystallin/Hsp20_dom"/>
</dbReference>
<keyword evidence="6" id="KW-1185">Reference proteome</keyword>
<proteinExistence type="inferred from homology"/>
<dbReference type="SUPFAM" id="SSF49764">
    <property type="entry name" value="HSP20-like chaperones"/>
    <property type="match status" value="1"/>
</dbReference>
<dbReference type="InterPro" id="IPR037913">
    <property type="entry name" value="ACD_IbpA/B"/>
</dbReference>
<sequence>MRSYDLTPLYRSTVGFDRLFSLLDNVAGGAETSPGYPPYNIERVGENEYRITVAVAGFGENDLNIEVKEGSLTVRGEKLADEKKGEVLHQGIAARAFERRFQLADHVQVTGASLENGLLHIELVREVPEAKKPRTIPIGAPKVATIETRAVEDKQAA</sequence>
<evidence type="ECO:0000256" key="1">
    <source>
        <dbReference type="ARBA" id="ARBA00023016"/>
    </source>
</evidence>
<evidence type="ECO:0000313" key="6">
    <source>
        <dbReference type="Proteomes" id="UP000289708"/>
    </source>
</evidence>
<name>A0A4V1KJ97_9HYPH</name>
<protein>
    <submittedName>
        <fullName evidence="5">Hsp20 family protein</fullName>
    </submittedName>
</protein>
<reference evidence="5 6" key="1">
    <citation type="submission" date="2018-12" db="EMBL/GenBank/DDBJ databases">
        <title>bacterium Hansschlegelia zhihuaiae S113.</title>
        <authorList>
            <person name="He J."/>
        </authorList>
    </citation>
    <scope>NUCLEOTIDE SEQUENCE [LARGE SCALE GENOMIC DNA]</scope>
    <source>
        <strain evidence="5 6">S 113</strain>
    </source>
</reference>
<dbReference type="InterPro" id="IPR008978">
    <property type="entry name" value="HSP20-like_chaperone"/>
</dbReference>
<keyword evidence="1" id="KW-0346">Stress response</keyword>
<dbReference type="PANTHER" id="PTHR47062:SF1">
    <property type="entry name" value="SMALL HEAT SHOCK PROTEIN IBPA"/>
    <property type="match status" value="1"/>
</dbReference>
<evidence type="ECO:0000256" key="3">
    <source>
        <dbReference type="RuleBase" id="RU003616"/>
    </source>
</evidence>
<dbReference type="Pfam" id="PF00011">
    <property type="entry name" value="HSP20"/>
    <property type="match status" value="1"/>
</dbReference>
<evidence type="ECO:0000259" key="4">
    <source>
        <dbReference type="PROSITE" id="PS01031"/>
    </source>
</evidence>
<dbReference type="AlphaFoldDB" id="A0A4V1KJ97"/>
<comment type="similarity">
    <text evidence="2 3">Belongs to the small heat shock protein (HSP20) family.</text>
</comment>
<dbReference type="OrthoDB" id="9810618at2"/>
<dbReference type="RefSeq" id="WP_128777263.1">
    <property type="nucleotide sequence ID" value="NZ_RYFI01000008.1"/>
</dbReference>
<accession>A0A4V1KJ97</accession>
<organism evidence="5 6">
    <name type="scientific">Hansschlegelia zhihuaiae</name>
    <dbReference type="NCBI Taxonomy" id="405005"/>
    <lineage>
        <taxon>Bacteria</taxon>
        <taxon>Pseudomonadati</taxon>
        <taxon>Pseudomonadota</taxon>
        <taxon>Alphaproteobacteria</taxon>
        <taxon>Hyphomicrobiales</taxon>
        <taxon>Methylopilaceae</taxon>
        <taxon>Hansschlegelia</taxon>
    </lineage>
</organism>
<dbReference type="PROSITE" id="PS01031">
    <property type="entry name" value="SHSP"/>
    <property type="match status" value="1"/>
</dbReference>
<feature type="domain" description="SHSP" evidence="4">
    <location>
        <begin position="30"/>
        <end position="141"/>
    </location>
</feature>
<comment type="caution">
    <text evidence="5">The sequence shown here is derived from an EMBL/GenBank/DDBJ whole genome shotgun (WGS) entry which is preliminary data.</text>
</comment>
<dbReference type="PANTHER" id="PTHR47062">
    <property type="match status" value="1"/>
</dbReference>